<keyword evidence="2" id="KW-1185">Reference proteome</keyword>
<evidence type="ECO:0000313" key="2">
    <source>
        <dbReference type="Proteomes" id="UP000003160"/>
    </source>
</evidence>
<dbReference type="Proteomes" id="UP000003160">
    <property type="component" value="Unassembled WGS sequence"/>
</dbReference>
<name>D1PTD2_9BACT</name>
<gene>
    <name evidence="1" type="ORF">HMPREF0645_0217</name>
</gene>
<dbReference type="HOGENOM" id="CLU_3255691_0_0_10"/>
<evidence type="ECO:0000313" key="1">
    <source>
        <dbReference type="EMBL" id="EFA45356.1"/>
    </source>
</evidence>
<proteinExistence type="predicted"/>
<accession>D1PTD2</accession>
<protein>
    <submittedName>
        <fullName evidence="1">Uncharacterized protein</fullName>
    </submittedName>
</protein>
<dbReference type="AlphaFoldDB" id="D1PTD2"/>
<comment type="caution">
    <text evidence="1">The sequence shown here is derived from an EMBL/GenBank/DDBJ whole genome shotgun (WGS) entry which is preliminary data.</text>
</comment>
<reference evidence="1 2" key="1">
    <citation type="submission" date="2009-10" db="EMBL/GenBank/DDBJ databases">
        <authorList>
            <person name="Qin X."/>
            <person name="Bachman B."/>
            <person name="Battles P."/>
            <person name="Bell A."/>
            <person name="Bess C."/>
            <person name="Bickham C."/>
            <person name="Chaboub L."/>
            <person name="Chen D."/>
            <person name="Coyle M."/>
            <person name="Deiros D.R."/>
            <person name="Dinh H."/>
            <person name="Forbes L."/>
            <person name="Fowler G."/>
            <person name="Francisco L."/>
            <person name="Fu Q."/>
            <person name="Gubbala S."/>
            <person name="Hale W."/>
            <person name="Han Y."/>
            <person name="Hemphill L."/>
            <person name="Highlander S.K."/>
            <person name="Hirani K."/>
            <person name="Hogues M."/>
            <person name="Jackson L."/>
            <person name="Jakkamsetti A."/>
            <person name="Javaid M."/>
            <person name="Jiang H."/>
            <person name="Korchina V."/>
            <person name="Kovar C."/>
            <person name="Lara F."/>
            <person name="Lee S."/>
            <person name="Mata R."/>
            <person name="Mathew T."/>
            <person name="Moen C."/>
            <person name="Morales K."/>
            <person name="Munidasa M."/>
            <person name="Nazareth L."/>
            <person name="Ngo R."/>
            <person name="Nguyen L."/>
            <person name="Okwuonu G."/>
            <person name="Ongeri F."/>
            <person name="Patil S."/>
            <person name="Petrosino J."/>
            <person name="Pham C."/>
            <person name="Pham P."/>
            <person name="Pu L.-L."/>
            <person name="Puazo M."/>
            <person name="Raj R."/>
            <person name="Reid J."/>
            <person name="Rouhana J."/>
            <person name="Saada N."/>
            <person name="Shang Y."/>
            <person name="Simmons D."/>
            <person name="Thornton R."/>
            <person name="Warren J."/>
            <person name="Weissenberger G."/>
            <person name="Zhang J."/>
            <person name="Zhang L."/>
            <person name="Zhou C."/>
            <person name="Zhu D."/>
            <person name="Muzny D."/>
            <person name="Worley K."/>
            <person name="Gibbs R."/>
        </authorList>
    </citation>
    <scope>NUCLEOTIDE SEQUENCE [LARGE SCALE GENOMIC DNA]</scope>
    <source>
        <strain evidence="1 2">DSM 17361</strain>
    </source>
</reference>
<sequence>MSQLFLGKDTNADNHSPYFFNSAMRSAMKADFLSSKSFLSKL</sequence>
<organism evidence="1 2">
    <name type="scientific">Hallella bergensis DSM 17361</name>
    <dbReference type="NCBI Taxonomy" id="585502"/>
    <lineage>
        <taxon>Bacteria</taxon>
        <taxon>Pseudomonadati</taxon>
        <taxon>Bacteroidota</taxon>
        <taxon>Bacteroidia</taxon>
        <taxon>Bacteroidales</taxon>
        <taxon>Prevotellaceae</taxon>
        <taxon>Hallella</taxon>
    </lineage>
</organism>
<dbReference type="EMBL" id="ACKS01000014">
    <property type="protein sequence ID" value="EFA45356.1"/>
    <property type="molecule type" value="Genomic_DNA"/>
</dbReference>